<sequence>MYHPIMPTTPHSLSGAGYYPSQDSQAIGTNPAVKQLEMENNVLKQRISSLERELEDLKFDVSAPVDTSALDHARKQWHHYQQAYEHLLAAVAVVTPQKVQRSRITEVGSVSPEQLAHKVKVKLDMLTADNHELLQICAASTKSSLMAEVALLRRQLATTSQSMVLSPDGSQLQSSASADGAQKAF</sequence>
<proteinExistence type="predicted"/>
<evidence type="ECO:0000313" key="3">
    <source>
        <dbReference type="EMBL" id="KAA8906996.1"/>
    </source>
</evidence>
<evidence type="ECO:0000313" key="4">
    <source>
        <dbReference type="Proteomes" id="UP000449547"/>
    </source>
</evidence>
<dbReference type="RefSeq" id="XP_034014347.1">
    <property type="nucleotide sequence ID" value="XM_034158955.1"/>
</dbReference>
<name>A0A642UWP7_DIURU</name>
<keyword evidence="1" id="KW-0175">Coiled coil</keyword>
<dbReference type="Proteomes" id="UP000449547">
    <property type="component" value="Unassembled WGS sequence"/>
</dbReference>
<dbReference type="AlphaFoldDB" id="A0A642UWP7"/>
<evidence type="ECO:0000256" key="2">
    <source>
        <dbReference type="SAM" id="MobiDB-lite"/>
    </source>
</evidence>
<organism evidence="3 4">
    <name type="scientific">Diutina rugosa</name>
    <name type="common">Yeast</name>
    <name type="synonym">Candida rugosa</name>
    <dbReference type="NCBI Taxonomy" id="5481"/>
    <lineage>
        <taxon>Eukaryota</taxon>
        <taxon>Fungi</taxon>
        <taxon>Dikarya</taxon>
        <taxon>Ascomycota</taxon>
        <taxon>Saccharomycotina</taxon>
        <taxon>Pichiomycetes</taxon>
        <taxon>Debaryomycetaceae</taxon>
        <taxon>Diutina</taxon>
    </lineage>
</organism>
<reference evidence="3 4" key="1">
    <citation type="submission" date="2019-07" db="EMBL/GenBank/DDBJ databases">
        <title>Genome assembly of two rare yeast pathogens: Diutina rugosa and Trichomonascus ciferrii.</title>
        <authorList>
            <person name="Mixao V."/>
            <person name="Saus E."/>
            <person name="Hansen A."/>
            <person name="Lass-Flor C."/>
            <person name="Gabaldon T."/>
        </authorList>
    </citation>
    <scope>NUCLEOTIDE SEQUENCE [LARGE SCALE GENOMIC DNA]</scope>
    <source>
        <strain evidence="3 4">CBS 613</strain>
    </source>
</reference>
<protein>
    <submittedName>
        <fullName evidence="3">Uncharacterized protein</fullName>
    </submittedName>
</protein>
<accession>A0A642UWP7</accession>
<dbReference type="VEuPathDB" id="FungiDB:DIURU_000680"/>
<dbReference type="EMBL" id="SWFT01000027">
    <property type="protein sequence ID" value="KAA8906996.1"/>
    <property type="molecule type" value="Genomic_DNA"/>
</dbReference>
<comment type="caution">
    <text evidence="3">The sequence shown here is derived from an EMBL/GenBank/DDBJ whole genome shotgun (WGS) entry which is preliminary data.</text>
</comment>
<feature type="compositionally biased region" description="Polar residues" evidence="2">
    <location>
        <begin position="163"/>
        <end position="177"/>
    </location>
</feature>
<gene>
    <name evidence="3" type="ORF">DIURU_000680</name>
</gene>
<feature type="region of interest" description="Disordered" evidence="2">
    <location>
        <begin position="163"/>
        <end position="185"/>
    </location>
</feature>
<dbReference type="GeneID" id="54779333"/>
<feature type="coiled-coil region" evidence="1">
    <location>
        <begin position="33"/>
        <end position="60"/>
    </location>
</feature>
<evidence type="ECO:0000256" key="1">
    <source>
        <dbReference type="SAM" id="Coils"/>
    </source>
</evidence>
<keyword evidence="4" id="KW-1185">Reference proteome</keyword>
<dbReference type="OrthoDB" id="21221at2759"/>